<dbReference type="GO" id="GO:0006281">
    <property type="term" value="P:DNA repair"/>
    <property type="evidence" value="ECO:0007669"/>
    <property type="project" value="InterPro"/>
</dbReference>
<feature type="domain" description="UmuC" evidence="2">
    <location>
        <begin position="2"/>
        <end position="113"/>
    </location>
</feature>
<dbReference type="InterPro" id="IPR001126">
    <property type="entry name" value="UmuC"/>
</dbReference>
<keyword evidence="4" id="KW-1185">Reference proteome</keyword>
<evidence type="ECO:0000256" key="1">
    <source>
        <dbReference type="ARBA" id="ARBA00022763"/>
    </source>
</evidence>
<reference evidence="3" key="1">
    <citation type="submission" date="2021-01" db="EMBL/GenBank/DDBJ databases">
        <title>Modified the classification status of verrucomicrobia.</title>
        <authorList>
            <person name="Feng X."/>
        </authorList>
    </citation>
    <scope>NUCLEOTIDE SEQUENCE</scope>
    <source>
        <strain evidence="3">JCM 18052</strain>
    </source>
</reference>
<dbReference type="PANTHER" id="PTHR35369:SF2">
    <property type="entry name" value="BLR3025 PROTEIN"/>
    <property type="match status" value="1"/>
</dbReference>
<dbReference type="Pfam" id="PF00817">
    <property type="entry name" value="IMS"/>
    <property type="match status" value="1"/>
</dbReference>
<evidence type="ECO:0000313" key="3">
    <source>
        <dbReference type="EMBL" id="MBK1818022.1"/>
    </source>
</evidence>
<organism evidence="3 4">
    <name type="scientific">Luteolibacter yonseiensis</name>
    <dbReference type="NCBI Taxonomy" id="1144680"/>
    <lineage>
        <taxon>Bacteria</taxon>
        <taxon>Pseudomonadati</taxon>
        <taxon>Verrucomicrobiota</taxon>
        <taxon>Verrucomicrobiia</taxon>
        <taxon>Verrucomicrobiales</taxon>
        <taxon>Verrucomicrobiaceae</taxon>
        <taxon>Luteolibacter</taxon>
    </lineage>
</organism>
<dbReference type="PROSITE" id="PS50173">
    <property type="entry name" value="UMUC"/>
    <property type="match status" value="1"/>
</dbReference>
<evidence type="ECO:0000313" key="4">
    <source>
        <dbReference type="Proteomes" id="UP000600139"/>
    </source>
</evidence>
<dbReference type="Proteomes" id="UP000600139">
    <property type="component" value="Unassembled WGS sequence"/>
</dbReference>
<sequence length="492" mass="54029">MFASLHIPDFTMAAALRAAPGARGHACAVLAAGGASASQEKLPLLAVNLQARDAGIRSGWPLNRALIRCPDLRVVARDPVAESALRGELIALGESLGPDLEVTAPDTVTIDLSTRRGPLGDGLAALELEGAAIWHARARTPDLSHLAAKHEATQGRIVEPCDLVSLPVEILHSLACGKGPMEILNLWGIRRLGEFMAFPRQALAERLGPEAGHWHDVLHGKSCRLLRLHRPPESFVQEFDCDDSITSLEPLVFALKRMLHTLAGRMASRHLAAGVLHFRLDLESGDAVERSVRLPEPQSQVEGMLSPLQMWLESLRLDAPVSRMRLDAGTTFAASSQREWFGRQMPQPERFAETLAKLDALLGNGRVGIPAHGPSFAADSCVMLPVMGARGAGPVGTSRPECPVPLHRFRPPRKIAVAHEMRDGTPWPMALLNGSHPGEIIDRRGPFPMSGDWWRTEDSWERLEWDIQLAGRHLLRLVWLRQDDWQLDGIYR</sequence>
<protein>
    <recommendedName>
        <fullName evidence="2">UmuC domain-containing protein</fullName>
    </recommendedName>
</protein>
<dbReference type="RefSeq" id="WP_200352977.1">
    <property type="nucleotide sequence ID" value="NZ_BAABHZ010000002.1"/>
</dbReference>
<keyword evidence="1" id="KW-0227">DNA damage</keyword>
<evidence type="ECO:0000259" key="2">
    <source>
        <dbReference type="PROSITE" id="PS50173"/>
    </source>
</evidence>
<dbReference type="EMBL" id="JAENIK010000013">
    <property type="protein sequence ID" value="MBK1818022.1"/>
    <property type="molecule type" value="Genomic_DNA"/>
</dbReference>
<gene>
    <name evidence="3" type="ORF">JIN84_20535</name>
</gene>
<proteinExistence type="predicted"/>
<accession>A0A934R6R0</accession>
<dbReference type="Gene3D" id="3.40.1170.60">
    <property type="match status" value="1"/>
</dbReference>
<name>A0A934R6R0_9BACT</name>
<dbReference type="PANTHER" id="PTHR35369">
    <property type="entry name" value="BLR3025 PROTEIN-RELATED"/>
    <property type="match status" value="1"/>
</dbReference>
<dbReference type="InterPro" id="IPR043502">
    <property type="entry name" value="DNA/RNA_pol_sf"/>
</dbReference>
<dbReference type="InterPro" id="IPR050356">
    <property type="entry name" value="SulA_CellDiv_inhibitor"/>
</dbReference>
<dbReference type="SUPFAM" id="SSF56672">
    <property type="entry name" value="DNA/RNA polymerases"/>
    <property type="match status" value="1"/>
</dbReference>
<dbReference type="AlphaFoldDB" id="A0A934R6R0"/>
<comment type="caution">
    <text evidence="3">The sequence shown here is derived from an EMBL/GenBank/DDBJ whole genome shotgun (WGS) entry which is preliminary data.</text>
</comment>